<dbReference type="PATRIC" id="fig|360102.15.peg.560"/>
<dbReference type="HOGENOM" id="CLU_193121_0_0_6"/>
<proteinExistence type="predicted"/>
<organism evidence="1 2">
    <name type="scientific">Yersinia pestis bv. Antiqua (strain Antiqua)</name>
    <dbReference type="NCBI Taxonomy" id="360102"/>
    <lineage>
        <taxon>Bacteria</taxon>
        <taxon>Pseudomonadati</taxon>
        <taxon>Pseudomonadota</taxon>
        <taxon>Gammaproteobacteria</taxon>
        <taxon>Enterobacterales</taxon>
        <taxon>Yersiniaceae</taxon>
        <taxon>Yersinia</taxon>
    </lineage>
</organism>
<dbReference type="Pfam" id="PF13991">
    <property type="entry name" value="BssS"/>
    <property type="match status" value="1"/>
</dbReference>
<evidence type="ECO:0008006" key="3">
    <source>
        <dbReference type="Google" id="ProtNLM"/>
    </source>
</evidence>
<reference evidence="1 2" key="1">
    <citation type="journal article" date="2006" name="J. Bacteriol.">
        <title>Complete genome sequence of Yersinia pestis strains Antiqua and Nepal516: evidence of gene reduction in an emerging pathogen.</title>
        <authorList>
            <person name="Chain P.S."/>
            <person name="Hu P."/>
            <person name="Malfatti S.A."/>
            <person name="Radnedge L."/>
            <person name="Larimer F."/>
            <person name="Vergez L.M."/>
            <person name="Worsham P."/>
            <person name="Chu M.C."/>
            <person name="Andersen G.L."/>
        </authorList>
    </citation>
    <scope>NUCLEOTIDE SEQUENCE [LARGE SCALE GENOMIC DNA]</scope>
    <source>
        <strain evidence="1 2">Antiqua</strain>
    </source>
</reference>
<dbReference type="InterPro" id="IPR025730">
    <property type="entry name" value="Biofilm_BssS"/>
</dbReference>
<gene>
    <name evidence="1" type="ordered locus">YPA_1942</name>
</gene>
<accession>A0A0E1NLU1</accession>
<evidence type="ECO:0000313" key="1">
    <source>
        <dbReference type="EMBL" id="ABG13908.1"/>
    </source>
</evidence>
<name>A0A0E1NLU1_YERPA</name>
<dbReference type="RefSeq" id="WP_002217041.1">
    <property type="nucleotide sequence ID" value="NC_008150.1"/>
</dbReference>
<dbReference type="GeneID" id="57976986"/>
<dbReference type="NCBIfam" id="NF008958">
    <property type="entry name" value="PRK12301.1"/>
    <property type="match status" value="1"/>
</dbReference>
<sequence>MDRNNEVIQTHPVVGWDISTVDVYDAMMIRLHYLSSMDQPQEDALVDRTLWLTTDVARQLINILEAGIAKIESSESLSIILCNCHRIKGDRSGGHRTR</sequence>
<dbReference type="KEGG" id="ypa:YPA_1942"/>
<dbReference type="Proteomes" id="UP000001971">
    <property type="component" value="Chromosome"/>
</dbReference>
<protein>
    <recommendedName>
        <fullName evidence="3">Biofilm formation regulatory protein BssS</fullName>
    </recommendedName>
</protein>
<dbReference type="AlphaFoldDB" id="A0A0E1NLU1"/>
<dbReference type="EMBL" id="CP000308">
    <property type="protein sequence ID" value="ABG13908.1"/>
    <property type="molecule type" value="Genomic_DNA"/>
</dbReference>
<evidence type="ECO:0000313" key="2">
    <source>
        <dbReference type="Proteomes" id="UP000001971"/>
    </source>
</evidence>